<organism evidence="1 2">
    <name type="scientific">Gordonia effusa NBRC 100432</name>
    <dbReference type="NCBI Taxonomy" id="1077974"/>
    <lineage>
        <taxon>Bacteria</taxon>
        <taxon>Bacillati</taxon>
        <taxon>Actinomycetota</taxon>
        <taxon>Actinomycetes</taxon>
        <taxon>Mycobacteriales</taxon>
        <taxon>Gordoniaceae</taxon>
        <taxon>Gordonia</taxon>
    </lineage>
</organism>
<keyword evidence="2" id="KW-1185">Reference proteome</keyword>
<name>H0QY43_9ACTN</name>
<dbReference type="RefSeq" id="WP_007317081.1">
    <property type="nucleotide sequence ID" value="NZ_BAEH01000038.1"/>
</dbReference>
<dbReference type="InterPro" id="IPR016181">
    <property type="entry name" value="Acyl_CoA_acyltransferase"/>
</dbReference>
<proteinExistence type="predicted"/>
<dbReference type="EMBL" id="BAEH01000038">
    <property type="protein sequence ID" value="GAB17744.1"/>
    <property type="molecule type" value="Genomic_DNA"/>
</dbReference>
<comment type="caution">
    <text evidence="1">The sequence shown here is derived from an EMBL/GenBank/DDBJ whole genome shotgun (WGS) entry which is preliminary data.</text>
</comment>
<dbReference type="PANTHER" id="PTHR42791">
    <property type="entry name" value="GNAT FAMILY ACETYLTRANSFERASE"/>
    <property type="match status" value="1"/>
</dbReference>
<accession>H0QY43</accession>
<keyword evidence="1" id="KW-0808">Transferase</keyword>
<dbReference type="PANTHER" id="PTHR42791:SF1">
    <property type="entry name" value="N-ACETYLTRANSFERASE DOMAIN-CONTAINING PROTEIN"/>
    <property type="match status" value="1"/>
</dbReference>
<dbReference type="Gene3D" id="3.40.630.30">
    <property type="match status" value="1"/>
</dbReference>
<evidence type="ECO:0000313" key="1">
    <source>
        <dbReference type="EMBL" id="GAB17744.1"/>
    </source>
</evidence>
<gene>
    <name evidence="1" type="ORF">GOEFS_038_00110</name>
</gene>
<dbReference type="OrthoDB" id="7057833at2"/>
<dbReference type="eggNOG" id="COG3153">
    <property type="taxonomic scope" value="Bacteria"/>
</dbReference>
<dbReference type="AlphaFoldDB" id="H0QY43"/>
<dbReference type="SUPFAM" id="SSF55729">
    <property type="entry name" value="Acyl-CoA N-acyltransferases (Nat)"/>
    <property type="match status" value="1"/>
</dbReference>
<evidence type="ECO:0000313" key="2">
    <source>
        <dbReference type="Proteomes" id="UP000035034"/>
    </source>
</evidence>
<dbReference type="InterPro" id="IPR052523">
    <property type="entry name" value="Trichothecene_AcTrans"/>
</dbReference>
<dbReference type="Proteomes" id="UP000035034">
    <property type="component" value="Unassembled WGS sequence"/>
</dbReference>
<sequence>MGSELRIIPINDVNREESYRVLARAFADDPVIRWLVSDPGRDVALFRFLDRVTHGAPDSCDLALDGDRAVGAAYWDPPGHKQSVWTAVSSFPLLLNIFRTRVRRAGEVEHIFGKLRPKEPHWYLSTIGAIESGRGIGTSLLHHRLDTMTGPAYLESSKRENVPLYERFGFEVTEVVTLPGGGPQVWPMYRPAR</sequence>
<protein>
    <submittedName>
        <fullName evidence="1">Putative acetyltransferase</fullName>
    </submittedName>
</protein>
<dbReference type="STRING" id="1077974.GOEFS_038_00110"/>
<reference evidence="1 2" key="1">
    <citation type="submission" date="2011-12" db="EMBL/GenBank/DDBJ databases">
        <title>Whole genome shotgun sequence of Gordonia effusa NBRC 100432.</title>
        <authorList>
            <person name="Yoshida I."/>
            <person name="Takarada H."/>
            <person name="Hosoyama A."/>
            <person name="Tsuchikane K."/>
            <person name="Katsumata H."/>
            <person name="Yamazaki S."/>
            <person name="Fujita N."/>
        </authorList>
    </citation>
    <scope>NUCLEOTIDE SEQUENCE [LARGE SCALE GENOMIC DNA]</scope>
    <source>
        <strain evidence="1 2">NBRC 100432</strain>
    </source>
</reference>
<dbReference type="GO" id="GO:0016740">
    <property type="term" value="F:transferase activity"/>
    <property type="evidence" value="ECO:0007669"/>
    <property type="project" value="UniProtKB-KW"/>
</dbReference>